<evidence type="ECO:0000313" key="3">
    <source>
        <dbReference type="Proteomes" id="UP000824469"/>
    </source>
</evidence>
<feature type="compositionally biased region" description="Low complexity" evidence="1">
    <location>
        <begin position="39"/>
        <end position="50"/>
    </location>
</feature>
<sequence>FAYQMGSDSIRIQLHPEAPIGFEKELECSARSESNKFCSNSDSPTDSNSSEAGDGDNGRSILIQQDAPSMGRSKSYEIKVRNLSYAIVINKPSPYMFHPCGLGGEKRLHQILNNISCDAKPGQISAIVGPSGA</sequence>
<gene>
    <name evidence="2" type="ORF">KI387_024139</name>
</gene>
<keyword evidence="3" id="KW-1185">Reference proteome</keyword>
<organism evidence="2 3">
    <name type="scientific">Taxus chinensis</name>
    <name type="common">Chinese yew</name>
    <name type="synonym">Taxus wallichiana var. chinensis</name>
    <dbReference type="NCBI Taxonomy" id="29808"/>
    <lineage>
        <taxon>Eukaryota</taxon>
        <taxon>Viridiplantae</taxon>
        <taxon>Streptophyta</taxon>
        <taxon>Embryophyta</taxon>
        <taxon>Tracheophyta</taxon>
        <taxon>Spermatophyta</taxon>
        <taxon>Pinopsida</taxon>
        <taxon>Pinidae</taxon>
        <taxon>Conifers II</taxon>
        <taxon>Cupressales</taxon>
        <taxon>Taxaceae</taxon>
        <taxon>Taxus</taxon>
    </lineage>
</organism>
<dbReference type="Gene3D" id="3.40.50.300">
    <property type="entry name" value="P-loop containing nucleotide triphosphate hydrolases"/>
    <property type="match status" value="1"/>
</dbReference>
<evidence type="ECO:0000313" key="2">
    <source>
        <dbReference type="EMBL" id="KAH9315512.1"/>
    </source>
</evidence>
<dbReference type="AlphaFoldDB" id="A0AA38G3M7"/>
<feature type="non-terminal residue" evidence="2">
    <location>
        <position position="133"/>
    </location>
</feature>
<protein>
    <submittedName>
        <fullName evidence="2">Uncharacterized protein</fullName>
    </submittedName>
</protein>
<evidence type="ECO:0000256" key="1">
    <source>
        <dbReference type="SAM" id="MobiDB-lite"/>
    </source>
</evidence>
<reference evidence="2 3" key="1">
    <citation type="journal article" date="2021" name="Nat. Plants">
        <title>The Taxus genome provides insights into paclitaxel biosynthesis.</title>
        <authorList>
            <person name="Xiong X."/>
            <person name="Gou J."/>
            <person name="Liao Q."/>
            <person name="Li Y."/>
            <person name="Zhou Q."/>
            <person name="Bi G."/>
            <person name="Li C."/>
            <person name="Du R."/>
            <person name="Wang X."/>
            <person name="Sun T."/>
            <person name="Guo L."/>
            <person name="Liang H."/>
            <person name="Lu P."/>
            <person name="Wu Y."/>
            <person name="Zhang Z."/>
            <person name="Ro D.K."/>
            <person name="Shang Y."/>
            <person name="Huang S."/>
            <person name="Yan J."/>
        </authorList>
    </citation>
    <scope>NUCLEOTIDE SEQUENCE [LARGE SCALE GENOMIC DNA]</scope>
    <source>
        <strain evidence="2">Ta-2019</strain>
    </source>
</reference>
<feature type="non-terminal residue" evidence="2">
    <location>
        <position position="1"/>
    </location>
</feature>
<dbReference type="EMBL" id="JAHRHJ020000005">
    <property type="protein sequence ID" value="KAH9315512.1"/>
    <property type="molecule type" value="Genomic_DNA"/>
</dbReference>
<dbReference type="Proteomes" id="UP000824469">
    <property type="component" value="Unassembled WGS sequence"/>
</dbReference>
<name>A0AA38G3M7_TAXCH</name>
<accession>A0AA38G3M7</accession>
<comment type="caution">
    <text evidence="2">The sequence shown here is derived from an EMBL/GenBank/DDBJ whole genome shotgun (WGS) entry which is preliminary data.</text>
</comment>
<dbReference type="InterPro" id="IPR027417">
    <property type="entry name" value="P-loop_NTPase"/>
</dbReference>
<feature type="region of interest" description="Disordered" evidence="1">
    <location>
        <begin position="33"/>
        <end position="73"/>
    </location>
</feature>
<proteinExistence type="predicted"/>